<dbReference type="PROSITE" id="PS50893">
    <property type="entry name" value="ABC_TRANSPORTER_2"/>
    <property type="match status" value="1"/>
</dbReference>
<feature type="non-terminal residue" evidence="5">
    <location>
        <position position="1"/>
    </location>
</feature>
<dbReference type="PANTHER" id="PTHR19229">
    <property type="entry name" value="ATP-BINDING CASSETTE TRANSPORTER SUBFAMILY A ABCA"/>
    <property type="match status" value="1"/>
</dbReference>
<dbReference type="InterPro" id="IPR026082">
    <property type="entry name" value="ABCA"/>
</dbReference>
<dbReference type="InterPro" id="IPR003439">
    <property type="entry name" value="ABC_transporter-like_ATP-bd"/>
</dbReference>
<feature type="domain" description="ABC transporter" evidence="4">
    <location>
        <begin position="71"/>
        <end position="302"/>
    </location>
</feature>
<dbReference type="InterPro" id="IPR003593">
    <property type="entry name" value="AAA+_ATPase"/>
</dbReference>
<keyword evidence="1" id="KW-0547">Nucleotide-binding</keyword>
<feature type="transmembrane region" description="Helical" evidence="3">
    <location>
        <begin position="6"/>
        <end position="24"/>
    </location>
</feature>
<dbReference type="InterPro" id="IPR056264">
    <property type="entry name" value="R2_ABCA1-4-like"/>
</dbReference>
<evidence type="ECO:0000259" key="4">
    <source>
        <dbReference type="PROSITE" id="PS50893"/>
    </source>
</evidence>
<dbReference type="Gene3D" id="3.40.50.300">
    <property type="entry name" value="P-loop containing nucleotide triphosphate hydrolases"/>
    <property type="match status" value="1"/>
</dbReference>
<accession>A0A1B6CKN8</accession>
<reference evidence="5" key="1">
    <citation type="submission" date="2015-12" db="EMBL/GenBank/DDBJ databases">
        <title>De novo transcriptome assembly of four potential Pierce s Disease insect vectors from Arizona vineyards.</title>
        <authorList>
            <person name="Tassone E.E."/>
        </authorList>
    </citation>
    <scope>NUCLEOTIDE SEQUENCE</scope>
</reference>
<dbReference type="GO" id="GO:0005524">
    <property type="term" value="F:ATP binding"/>
    <property type="evidence" value="ECO:0007669"/>
    <property type="project" value="UniProtKB-KW"/>
</dbReference>
<dbReference type="GO" id="GO:0016020">
    <property type="term" value="C:membrane"/>
    <property type="evidence" value="ECO:0007669"/>
    <property type="project" value="InterPro"/>
</dbReference>
<organism evidence="5">
    <name type="scientific">Clastoptera arizonana</name>
    <name type="common">Arizona spittle bug</name>
    <dbReference type="NCBI Taxonomy" id="38151"/>
    <lineage>
        <taxon>Eukaryota</taxon>
        <taxon>Metazoa</taxon>
        <taxon>Ecdysozoa</taxon>
        <taxon>Arthropoda</taxon>
        <taxon>Hexapoda</taxon>
        <taxon>Insecta</taxon>
        <taxon>Pterygota</taxon>
        <taxon>Neoptera</taxon>
        <taxon>Paraneoptera</taxon>
        <taxon>Hemiptera</taxon>
        <taxon>Auchenorrhyncha</taxon>
        <taxon>Cercopoidea</taxon>
        <taxon>Clastopteridae</taxon>
        <taxon>Clastoptera</taxon>
    </lineage>
</organism>
<evidence type="ECO:0000256" key="2">
    <source>
        <dbReference type="ARBA" id="ARBA00022840"/>
    </source>
</evidence>
<dbReference type="GO" id="GO:0140359">
    <property type="term" value="F:ABC-type transporter activity"/>
    <property type="evidence" value="ECO:0007669"/>
    <property type="project" value="InterPro"/>
</dbReference>
<keyword evidence="3" id="KW-0472">Membrane</keyword>
<dbReference type="FunFam" id="3.40.50.300:FF:002470">
    <property type="entry name" value="ABC transporter, putative"/>
    <property type="match status" value="1"/>
</dbReference>
<dbReference type="CDD" id="cd03263">
    <property type="entry name" value="ABC_subfamily_A"/>
    <property type="match status" value="1"/>
</dbReference>
<dbReference type="InterPro" id="IPR027417">
    <property type="entry name" value="P-loop_NTPase"/>
</dbReference>
<dbReference type="Pfam" id="PF23321">
    <property type="entry name" value="R1_ABCA1"/>
    <property type="match status" value="1"/>
</dbReference>
<dbReference type="GO" id="GO:0005319">
    <property type="term" value="F:lipid transporter activity"/>
    <property type="evidence" value="ECO:0007669"/>
    <property type="project" value="TreeGrafter"/>
</dbReference>
<gene>
    <name evidence="5" type="ORF">g.27010</name>
</gene>
<dbReference type="PANTHER" id="PTHR19229:SF250">
    <property type="entry name" value="ABC TRANSPORTER DOMAIN-CONTAINING PROTEIN-RELATED"/>
    <property type="match status" value="1"/>
</dbReference>
<evidence type="ECO:0000256" key="1">
    <source>
        <dbReference type="ARBA" id="ARBA00022741"/>
    </source>
</evidence>
<protein>
    <recommendedName>
        <fullName evidence="4">ABC transporter domain-containing protein</fullName>
    </recommendedName>
</protein>
<evidence type="ECO:0000313" key="5">
    <source>
        <dbReference type="EMBL" id="JAS13990.1"/>
    </source>
</evidence>
<dbReference type="SMART" id="SM00382">
    <property type="entry name" value="AAA"/>
    <property type="match status" value="1"/>
</dbReference>
<name>A0A1B6CKN8_9HEMI</name>
<dbReference type="EMBL" id="GEDC01023308">
    <property type="protein sequence ID" value="JAS13990.1"/>
    <property type="molecule type" value="Transcribed_RNA"/>
</dbReference>
<keyword evidence="2" id="KW-0067">ATP-binding</keyword>
<sequence length="389" mass="43580">LSLDWILYYVLMVIIDFGYLSIMWQNVKGMWIGKNYDLIAQEDIDVKNERDIVDGTQHMNANADVKAPPALIAKGLVKKFSRSFAAVKGVSFQVAQGECFGLLGVNGAGKTTTFRMLTGDEIPTSGEASILNFNLDKDRTKYLMQTGYCPQYDSINETLTGEEMLTLFALLRGIRPKGAKFQVNNWINLLGLEEYRNRLCGSYSGGNKRKLCTAIALIGDPPVVFLDEPTSGVDPISRRNLWDVLARSQKSGQAVVLTSHSMEECEALCTRLTILVQGRMMCIGSTQYIKQKYGQGYTVLIKLFSDLTTITTLNQLKTAMYNIFSINCVLKDEHTGLLHYHLTDSNIALSTIFEALEKLKLKYNIIEDYTISDTTLEQVFIAFAKQAHH</sequence>
<dbReference type="AlphaFoldDB" id="A0A1B6CKN8"/>
<dbReference type="SUPFAM" id="SSF52540">
    <property type="entry name" value="P-loop containing nucleoside triphosphate hydrolases"/>
    <property type="match status" value="1"/>
</dbReference>
<dbReference type="Pfam" id="PF00005">
    <property type="entry name" value="ABC_tran"/>
    <property type="match status" value="1"/>
</dbReference>
<keyword evidence="3" id="KW-0812">Transmembrane</keyword>
<keyword evidence="3" id="KW-1133">Transmembrane helix</keyword>
<evidence type="ECO:0000256" key="3">
    <source>
        <dbReference type="SAM" id="Phobius"/>
    </source>
</evidence>
<dbReference type="GO" id="GO:0016887">
    <property type="term" value="F:ATP hydrolysis activity"/>
    <property type="evidence" value="ECO:0007669"/>
    <property type="project" value="InterPro"/>
</dbReference>
<proteinExistence type="predicted"/>